<dbReference type="Proteomes" id="UP000240708">
    <property type="component" value="Unassembled WGS sequence"/>
</dbReference>
<evidence type="ECO:0000313" key="3">
    <source>
        <dbReference type="Proteomes" id="UP000240708"/>
    </source>
</evidence>
<dbReference type="CDD" id="cd04182">
    <property type="entry name" value="GT_2_like_f"/>
    <property type="match status" value="1"/>
</dbReference>
<dbReference type="RefSeq" id="WP_106565604.1">
    <property type="nucleotide sequence ID" value="NZ_PYGF01000001.1"/>
</dbReference>
<comment type="caution">
    <text evidence="2">The sequence shown here is derived from an EMBL/GenBank/DDBJ whole genome shotgun (WGS) entry which is preliminary data.</text>
</comment>
<keyword evidence="2" id="KW-0808">Transferase</keyword>
<gene>
    <name evidence="2" type="ORF">CLV48_101461</name>
</gene>
<evidence type="ECO:0000259" key="1">
    <source>
        <dbReference type="Pfam" id="PF12804"/>
    </source>
</evidence>
<dbReference type="EMBL" id="PYGF01000001">
    <property type="protein sequence ID" value="PSL07529.1"/>
    <property type="molecule type" value="Genomic_DNA"/>
</dbReference>
<dbReference type="GO" id="GO:0016779">
    <property type="term" value="F:nucleotidyltransferase activity"/>
    <property type="evidence" value="ECO:0007669"/>
    <property type="project" value="UniProtKB-KW"/>
</dbReference>
<organism evidence="2 3">
    <name type="scientific">Cecembia rubra</name>
    <dbReference type="NCBI Taxonomy" id="1485585"/>
    <lineage>
        <taxon>Bacteria</taxon>
        <taxon>Pseudomonadati</taxon>
        <taxon>Bacteroidota</taxon>
        <taxon>Cytophagia</taxon>
        <taxon>Cytophagales</taxon>
        <taxon>Cyclobacteriaceae</taxon>
        <taxon>Cecembia</taxon>
    </lineage>
</organism>
<dbReference type="InterPro" id="IPR029044">
    <property type="entry name" value="Nucleotide-diphossugar_trans"/>
</dbReference>
<dbReference type="PANTHER" id="PTHR43777">
    <property type="entry name" value="MOLYBDENUM COFACTOR CYTIDYLYLTRANSFERASE"/>
    <property type="match status" value="1"/>
</dbReference>
<evidence type="ECO:0000313" key="2">
    <source>
        <dbReference type="EMBL" id="PSL07529.1"/>
    </source>
</evidence>
<dbReference type="OrthoDB" id="9779263at2"/>
<dbReference type="Gene3D" id="3.90.550.10">
    <property type="entry name" value="Spore Coat Polysaccharide Biosynthesis Protein SpsA, Chain A"/>
    <property type="match status" value="1"/>
</dbReference>
<dbReference type="SUPFAM" id="SSF53448">
    <property type="entry name" value="Nucleotide-diphospho-sugar transferases"/>
    <property type="match status" value="1"/>
</dbReference>
<name>A0A2P8EDF9_9BACT</name>
<sequence>MSLDKRKNIGIVLLAAGESARLGRAKQLLAFKGKTLLEISMFHAKTSNSDHIISVLGANAGVIQKKLNLDQDSVIYNPDWKSGMSGSMKIGLSYLIEKYQIEAVIIMLSDQPFADSALINKLIDQFQLGQKGIITSSYGDTLGVPALFDQKYFPELLALDNKEGAKKIIFSNLEDVAKIDFPLGTFDIDTEEDYQKLLKIKDDQDLFLSS</sequence>
<dbReference type="PANTHER" id="PTHR43777:SF1">
    <property type="entry name" value="MOLYBDENUM COFACTOR CYTIDYLYLTRANSFERASE"/>
    <property type="match status" value="1"/>
</dbReference>
<dbReference type="Pfam" id="PF12804">
    <property type="entry name" value="NTP_transf_3"/>
    <property type="match status" value="1"/>
</dbReference>
<keyword evidence="2" id="KW-0548">Nucleotidyltransferase</keyword>
<protein>
    <submittedName>
        <fullName evidence="2">Molybdenum cofactor cytidylyltransferase</fullName>
    </submittedName>
</protein>
<keyword evidence="3" id="KW-1185">Reference proteome</keyword>
<proteinExistence type="predicted"/>
<dbReference type="AlphaFoldDB" id="A0A2P8EDF9"/>
<dbReference type="InterPro" id="IPR025877">
    <property type="entry name" value="MobA-like_NTP_Trfase"/>
</dbReference>
<reference evidence="2 3" key="1">
    <citation type="submission" date="2018-03" db="EMBL/GenBank/DDBJ databases">
        <title>Genomic Encyclopedia of Archaeal and Bacterial Type Strains, Phase II (KMG-II): from individual species to whole genera.</title>
        <authorList>
            <person name="Goeker M."/>
        </authorList>
    </citation>
    <scope>NUCLEOTIDE SEQUENCE [LARGE SCALE GENOMIC DNA]</scope>
    <source>
        <strain evidence="2 3">DSM 28057</strain>
    </source>
</reference>
<accession>A0A2P8EDF9</accession>
<feature type="domain" description="MobA-like NTP transferase" evidence="1">
    <location>
        <begin position="12"/>
        <end position="171"/>
    </location>
</feature>